<evidence type="ECO:0000256" key="4">
    <source>
        <dbReference type="ARBA" id="ARBA00022475"/>
    </source>
</evidence>
<keyword evidence="14" id="KW-1185">Reference proteome</keyword>
<dbReference type="InterPro" id="IPR003439">
    <property type="entry name" value="ABC_transporter-like_ATP-bd"/>
</dbReference>
<evidence type="ECO:0000256" key="6">
    <source>
        <dbReference type="ARBA" id="ARBA00022741"/>
    </source>
</evidence>
<comment type="subcellular location">
    <subcellularLocation>
        <location evidence="1">Cell membrane</location>
        <topology evidence="1">Peripheral membrane protein</topology>
    </subcellularLocation>
</comment>
<evidence type="ECO:0000256" key="2">
    <source>
        <dbReference type="ARBA" id="ARBA00005417"/>
    </source>
</evidence>
<evidence type="ECO:0000256" key="1">
    <source>
        <dbReference type="ARBA" id="ARBA00004202"/>
    </source>
</evidence>
<comment type="function">
    <text evidence="10">Probably part of an ABC transporter complex. Responsible for energy coupling to the transport system.</text>
</comment>
<dbReference type="Proteomes" id="UP000016649">
    <property type="component" value="Unassembled WGS sequence"/>
</dbReference>
<dbReference type="EMBL" id="AWVH01000030">
    <property type="protein sequence ID" value="ERJ93099.1"/>
    <property type="molecule type" value="Genomic_DNA"/>
</dbReference>
<sequence length="591" mass="65333">MTTDIRPDNDMPADNPLTSDASPAAEIKNIVFTYTAQSDAAAINDVSFQVRKGECLLLTGISGCGKTSIVRTINGLIPNYYEGVLTGTVEIWGEPAAGKPIYDISKKVSTVFQNPKSQFFNLDTTSEILFFLENTGTPFEKMHERLRFVSQFLHIEHLLDRNIFNLSGGEKQMVAIASALASDTDIIVFDEPTSNLDIGYIEKITEALHLLKKAGKTLIISEHRLHFLRELVDRVLLIKDGKIEREFSQKEFTALSEQSRKELLLRPITMDSRVFEKPDASGSASMQTFGFNHTPEPAKSESGTDFAHKTAADTQTAQLTIERLTYRFPKGRSDFLSVQNVTMDFGKVIALTGKNGQGKSTFAQCLTGLLKTKKDSVFLNGKKTNAKKRLELSYMVLQDVGYQLFTESVEDEIALGKNKKISAEQKAQRADTAGGTPTAEAVLKAMHLTELKDKHPLSLSGGQKQRVSIGAAVSSGARIIIMDEPTSGMDYFHMKETAALINAYRASDRLILIISHDFEFLTLVADELLLMEKGTIASQSAFTAAQAEKVFEQLRVDEGRGYRGDGCLFLRARQSERPCGLGQFNPKQNNL</sequence>
<dbReference type="InterPro" id="IPR027417">
    <property type="entry name" value="P-loop_NTPase"/>
</dbReference>
<keyword evidence="9" id="KW-0472">Membrane</keyword>
<dbReference type="InterPro" id="IPR003593">
    <property type="entry name" value="AAA+_ATPase"/>
</dbReference>
<feature type="domain" description="ABC transporter" evidence="12">
    <location>
        <begin position="319"/>
        <end position="558"/>
    </location>
</feature>
<evidence type="ECO:0000313" key="14">
    <source>
        <dbReference type="Proteomes" id="UP000016649"/>
    </source>
</evidence>
<dbReference type="PANTHER" id="PTHR43553">
    <property type="entry name" value="HEAVY METAL TRANSPORTER"/>
    <property type="match status" value="1"/>
</dbReference>
<comment type="caution">
    <text evidence="13">The sequence shown here is derived from an EMBL/GenBank/DDBJ whole genome shotgun (WGS) entry which is preliminary data.</text>
</comment>
<protein>
    <submittedName>
        <fullName evidence="13">ABC transporter, ATP-binding protein</fullName>
    </submittedName>
</protein>
<keyword evidence="6" id="KW-0547">Nucleotide-binding</keyword>
<dbReference type="InterPro" id="IPR017871">
    <property type="entry name" value="ABC_transporter-like_CS"/>
</dbReference>
<dbReference type="InterPro" id="IPR015856">
    <property type="entry name" value="ABC_transpr_CbiO/EcfA_su"/>
</dbReference>
<feature type="domain" description="ABC transporter" evidence="12">
    <location>
        <begin position="25"/>
        <end position="265"/>
    </location>
</feature>
<dbReference type="RefSeq" id="WP_021687310.1">
    <property type="nucleotide sequence ID" value="NZ_KI260566.1"/>
</dbReference>
<dbReference type="SUPFAM" id="SSF52540">
    <property type="entry name" value="P-loop containing nucleoside triphosphate hydrolases"/>
    <property type="match status" value="2"/>
</dbReference>
<evidence type="ECO:0000256" key="8">
    <source>
        <dbReference type="ARBA" id="ARBA00022967"/>
    </source>
</evidence>
<name>A0ABN0NYL2_TRELE</name>
<evidence type="ECO:0000256" key="3">
    <source>
        <dbReference type="ARBA" id="ARBA00022448"/>
    </source>
</evidence>
<gene>
    <name evidence="13" type="ORF">HMPREF9193_01099</name>
</gene>
<dbReference type="SMART" id="SM00382">
    <property type="entry name" value="AAA"/>
    <property type="match status" value="2"/>
</dbReference>
<keyword evidence="4" id="KW-1003">Cell membrane</keyword>
<accession>A0ABN0NYL2</accession>
<comment type="similarity">
    <text evidence="2">Belongs to the ABC transporter superfamily.</text>
</comment>
<proteinExistence type="inferred from homology"/>
<keyword evidence="5" id="KW-0677">Repeat</keyword>
<evidence type="ECO:0000256" key="10">
    <source>
        <dbReference type="ARBA" id="ARBA00025157"/>
    </source>
</evidence>
<reference evidence="13 14" key="1">
    <citation type="submission" date="2013-08" db="EMBL/GenBank/DDBJ databases">
        <authorList>
            <person name="Weinstock G."/>
            <person name="Sodergren E."/>
            <person name="Wylie T."/>
            <person name="Fulton L."/>
            <person name="Fulton R."/>
            <person name="Fronick C."/>
            <person name="O'Laughlin M."/>
            <person name="Godfrey J."/>
            <person name="Miner T."/>
            <person name="Herter B."/>
            <person name="Appelbaum E."/>
            <person name="Cordes M."/>
            <person name="Lek S."/>
            <person name="Wollam A."/>
            <person name="Pepin K.H."/>
            <person name="Palsikar V.B."/>
            <person name="Mitreva M."/>
            <person name="Wilson R.K."/>
        </authorList>
    </citation>
    <scope>NUCLEOTIDE SEQUENCE [LARGE SCALE GENOMIC DNA]</scope>
    <source>
        <strain evidence="13 14">ATCC 700332</strain>
    </source>
</reference>
<evidence type="ECO:0000256" key="9">
    <source>
        <dbReference type="ARBA" id="ARBA00023136"/>
    </source>
</evidence>
<evidence type="ECO:0000259" key="12">
    <source>
        <dbReference type="PROSITE" id="PS50893"/>
    </source>
</evidence>
<dbReference type="CDD" id="cd03225">
    <property type="entry name" value="ABC_cobalt_CbiO_domain1"/>
    <property type="match status" value="1"/>
</dbReference>
<evidence type="ECO:0000313" key="13">
    <source>
        <dbReference type="EMBL" id="ERJ93099.1"/>
    </source>
</evidence>
<keyword evidence="3" id="KW-0813">Transport</keyword>
<feature type="region of interest" description="Disordered" evidence="11">
    <location>
        <begin position="1"/>
        <end position="21"/>
    </location>
</feature>
<dbReference type="Pfam" id="PF00005">
    <property type="entry name" value="ABC_tran"/>
    <property type="match status" value="2"/>
</dbReference>
<evidence type="ECO:0000256" key="5">
    <source>
        <dbReference type="ARBA" id="ARBA00022737"/>
    </source>
</evidence>
<keyword evidence="8" id="KW-1278">Translocase</keyword>
<dbReference type="GO" id="GO:0005524">
    <property type="term" value="F:ATP binding"/>
    <property type="evidence" value="ECO:0007669"/>
    <property type="project" value="UniProtKB-KW"/>
</dbReference>
<evidence type="ECO:0000256" key="11">
    <source>
        <dbReference type="SAM" id="MobiDB-lite"/>
    </source>
</evidence>
<evidence type="ECO:0000256" key="7">
    <source>
        <dbReference type="ARBA" id="ARBA00022840"/>
    </source>
</evidence>
<dbReference type="PROSITE" id="PS00211">
    <property type="entry name" value="ABC_TRANSPORTER_1"/>
    <property type="match status" value="2"/>
</dbReference>
<dbReference type="InterPro" id="IPR050095">
    <property type="entry name" value="ECF_ABC_transporter_ATP-bd"/>
</dbReference>
<dbReference type="Gene3D" id="3.40.50.300">
    <property type="entry name" value="P-loop containing nucleotide triphosphate hydrolases"/>
    <property type="match status" value="2"/>
</dbReference>
<dbReference type="PROSITE" id="PS50893">
    <property type="entry name" value="ABC_TRANSPORTER_2"/>
    <property type="match status" value="2"/>
</dbReference>
<dbReference type="PANTHER" id="PTHR43553:SF23">
    <property type="entry name" value="ABC TRANSPORTER ATP-BINDING COMPONENT"/>
    <property type="match status" value="1"/>
</dbReference>
<organism evidence="13 14">
    <name type="scientific">Treponema lecithinolyticum ATCC 700332</name>
    <dbReference type="NCBI Taxonomy" id="1321815"/>
    <lineage>
        <taxon>Bacteria</taxon>
        <taxon>Pseudomonadati</taxon>
        <taxon>Spirochaetota</taxon>
        <taxon>Spirochaetia</taxon>
        <taxon>Spirochaetales</taxon>
        <taxon>Treponemataceae</taxon>
        <taxon>Treponema</taxon>
    </lineage>
</organism>
<keyword evidence="7 13" id="KW-0067">ATP-binding</keyword>